<comment type="caution">
    <text evidence="1">The sequence shown here is derived from an EMBL/GenBank/DDBJ whole genome shotgun (WGS) entry which is preliminary data.</text>
</comment>
<reference evidence="1 2" key="1">
    <citation type="journal article" date="2020" name="Sci. Rep.">
        <title>A novel cyanobacterial geosmin producer, revising GeoA distribution and dispersion patterns in Bacteria.</title>
        <authorList>
            <person name="Churro C."/>
            <person name="Semedo-Aguiar A.P."/>
            <person name="Silva A.D."/>
            <person name="Pereira-Leal J.B."/>
            <person name="Leite R.B."/>
        </authorList>
    </citation>
    <scope>NUCLEOTIDE SEQUENCE [LARGE SCALE GENOMIC DNA]</scope>
    <source>
        <strain evidence="1 2">IPMA8</strain>
    </source>
</reference>
<name>A0ABX2D4B1_9CYAN</name>
<accession>A0ABX2D4B1</accession>
<evidence type="ECO:0000313" key="2">
    <source>
        <dbReference type="Proteomes" id="UP000702425"/>
    </source>
</evidence>
<evidence type="ECO:0000313" key="1">
    <source>
        <dbReference type="EMBL" id="NQE37499.1"/>
    </source>
</evidence>
<dbReference type="Proteomes" id="UP000702425">
    <property type="component" value="Unassembled WGS sequence"/>
</dbReference>
<sequence>MLISAVFKEFFREISAIFIKNLQKDMVLVTIIKTKKFVRGFSYENYH</sequence>
<organism evidence="1 2">
    <name type="scientific">Microcoleus asticus IPMA8</name>
    <dbReference type="NCBI Taxonomy" id="2563858"/>
    <lineage>
        <taxon>Bacteria</taxon>
        <taxon>Bacillati</taxon>
        <taxon>Cyanobacteriota</taxon>
        <taxon>Cyanophyceae</taxon>
        <taxon>Oscillatoriophycideae</taxon>
        <taxon>Oscillatoriales</taxon>
        <taxon>Microcoleaceae</taxon>
        <taxon>Microcoleus</taxon>
        <taxon>Microcoleus asticus</taxon>
    </lineage>
</organism>
<keyword evidence="2" id="KW-1185">Reference proteome</keyword>
<gene>
    <name evidence="1" type="ORF">E5S67_05271</name>
</gene>
<proteinExistence type="predicted"/>
<dbReference type="EMBL" id="SRRZ01000133">
    <property type="protein sequence ID" value="NQE37499.1"/>
    <property type="molecule type" value="Genomic_DNA"/>
</dbReference>
<protein>
    <submittedName>
        <fullName evidence="1">Uncharacterized protein</fullName>
    </submittedName>
</protein>